<feature type="transmembrane region" description="Helical" evidence="1">
    <location>
        <begin position="12"/>
        <end position="30"/>
    </location>
</feature>
<accession>A0A7C5VKK0</accession>
<sequence>MKDLERVGNVTGKIVGVLGFVVLLLSLFRLDGAGVGLGVMLSLYGLGLLLLSGIYGELKAVREALRRWDG</sequence>
<evidence type="ECO:0000313" key="2">
    <source>
        <dbReference type="EMBL" id="HHM68533.1"/>
    </source>
</evidence>
<keyword evidence="1" id="KW-1133">Transmembrane helix</keyword>
<gene>
    <name evidence="2" type="ORF">ENM28_07525</name>
</gene>
<comment type="caution">
    <text evidence="2">The sequence shown here is derived from an EMBL/GenBank/DDBJ whole genome shotgun (WGS) entry which is preliminary data.</text>
</comment>
<reference evidence="2" key="1">
    <citation type="journal article" date="2020" name="mSystems">
        <title>Genome- and Community-Level Interaction Insights into Carbon Utilization and Element Cycling Functions of Hydrothermarchaeota in Hydrothermal Sediment.</title>
        <authorList>
            <person name="Zhou Z."/>
            <person name="Liu Y."/>
            <person name="Xu W."/>
            <person name="Pan J."/>
            <person name="Luo Z.H."/>
            <person name="Li M."/>
        </authorList>
    </citation>
    <scope>NUCLEOTIDE SEQUENCE [LARGE SCALE GENOMIC DNA]</scope>
    <source>
        <strain evidence="2">SpSt-1071</strain>
    </source>
</reference>
<dbReference type="EMBL" id="DRXE01000268">
    <property type="protein sequence ID" value="HHM68533.1"/>
    <property type="molecule type" value="Genomic_DNA"/>
</dbReference>
<protein>
    <submittedName>
        <fullName evidence="2">Uncharacterized protein</fullName>
    </submittedName>
</protein>
<evidence type="ECO:0000256" key="1">
    <source>
        <dbReference type="SAM" id="Phobius"/>
    </source>
</evidence>
<keyword evidence="1" id="KW-0812">Transmembrane</keyword>
<proteinExistence type="predicted"/>
<feature type="transmembrane region" description="Helical" evidence="1">
    <location>
        <begin position="36"/>
        <end position="58"/>
    </location>
</feature>
<organism evidence="2">
    <name type="scientific">Thermus caliditerrae</name>
    <dbReference type="NCBI Taxonomy" id="1330700"/>
    <lineage>
        <taxon>Bacteria</taxon>
        <taxon>Thermotogati</taxon>
        <taxon>Deinococcota</taxon>
        <taxon>Deinococci</taxon>
        <taxon>Thermales</taxon>
        <taxon>Thermaceae</taxon>
        <taxon>Thermus</taxon>
    </lineage>
</organism>
<name>A0A7C5VKK0_9DEIN</name>
<dbReference type="AlphaFoldDB" id="A0A7C5VKK0"/>
<keyword evidence="1" id="KW-0472">Membrane</keyword>